<feature type="region of interest" description="Disordered" evidence="3">
    <location>
        <begin position="404"/>
        <end position="426"/>
    </location>
</feature>
<accession>A0A8S9YLE6</accession>
<dbReference type="OrthoDB" id="5587616at2759"/>
<keyword evidence="6" id="KW-1185">Reference proteome</keyword>
<dbReference type="GO" id="GO:0034080">
    <property type="term" value="P:CENP-A containing chromatin assembly"/>
    <property type="evidence" value="ECO:0007669"/>
    <property type="project" value="TreeGrafter"/>
</dbReference>
<dbReference type="EMBL" id="JTDE01008567">
    <property type="protein sequence ID" value="KAF7234858.1"/>
    <property type="molecule type" value="Genomic_DNA"/>
</dbReference>
<sequence length="426" mass="46973">MADEFLVQGRRNLVCGEIAQAVENFQKACGLLSAEHGDLDDRLAEPNLLYGTALLELARMESTVLGNALDGVPEVEDESDTDDELVEEGPEMTTEEKENISNQVLDAMCKESESGEDVNKEETTDEVGNESVKSEAAAVKEDAEESTEEEEISENEVKNEDDEPTEEVKEAEENEDEDVTNLQLAWEVLEVAKRIFARQSTDESRLKIAECLERLAEISREKEDYTQAVLDLQECLSIRKAILPEDHRDIAETHYQLGATHAVSGALELASTAFKDAVLCLQRHIDHLNSELVKVEKSDDGTKSDALRNSIKEIEAIILDIDRRRTEVDEDRLADEFVAGPSVVSTAVVPGVTDGPVDDISHLIRKKRPGHDKVDAATKENGDCISPQNKKLKVTAFTEDVAANHLNGSDKDHVNGTQEEPVAEVA</sequence>
<reference evidence="5" key="1">
    <citation type="submission" date="2019-07" db="EMBL/GenBank/DDBJ databases">
        <title>Annotation for the trematode Paragonimus miyazaki's.</title>
        <authorList>
            <person name="Choi Y.-J."/>
        </authorList>
    </citation>
    <scope>NUCLEOTIDE SEQUENCE</scope>
    <source>
        <strain evidence="5">Japan</strain>
    </source>
</reference>
<dbReference type="PANTHER" id="PTHR15081">
    <property type="entry name" value="NUCLEAR AUTOANTIGENIC SPERM PROTEIN NASP -RELATED"/>
    <property type="match status" value="1"/>
</dbReference>
<dbReference type="Proteomes" id="UP000822476">
    <property type="component" value="Unassembled WGS sequence"/>
</dbReference>
<dbReference type="Pfam" id="PF10516">
    <property type="entry name" value="SHNi-TPR"/>
    <property type="match status" value="1"/>
</dbReference>
<evidence type="ECO:0000256" key="3">
    <source>
        <dbReference type="SAM" id="MobiDB-lite"/>
    </source>
</evidence>
<evidence type="ECO:0000313" key="6">
    <source>
        <dbReference type="Proteomes" id="UP000822476"/>
    </source>
</evidence>
<dbReference type="AlphaFoldDB" id="A0A8S9YLE6"/>
<name>A0A8S9YLE6_9TREM</name>
<organism evidence="5 6">
    <name type="scientific">Paragonimus skrjabini miyazakii</name>
    <dbReference type="NCBI Taxonomy" id="59628"/>
    <lineage>
        <taxon>Eukaryota</taxon>
        <taxon>Metazoa</taxon>
        <taxon>Spiralia</taxon>
        <taxon>Lophotrochozoa</taxon>
        <taxon>Platyhelminthes</taxon>
        <taxon>Trematoda</taxon>
        <taxon>Digenea</taxon>
        <taxon>Plagiorchiida</taxon>
        <taxon>Troglotremata</taxon>
        <taxon>Troglotrematidae</taxon>
        <taxon>Paragonimus</taxon>
    </lineage>
</organism>
<dbReference type="Gene3D" id="1.25.40.10">
    <property type="entry name" value="Tetratricopeptide repeat domain"/>
    <property type="match status" value="1"/>
</dbReference>
<protein>
    <recommendedName>
        <fullName evidence="4">Tetratricopeptide SHNi-TPR domain-containing protein</fullName>
    </recommendedName>
</protein>
<dbReference type="InterPro" id="IPR051730">
    <property type="entry name" value="NASP-like"/>
</dbReference>
<feature type="region of interest" description="Disordered" evidence="3">
    <location>
        <begin position="111"/>
        <end position="178"/>
    </location>
</feature>
<comment type="caution">
    <text evidence="5">The sequence shown here is derived from an EMBL/GenBank/DDBJ whole genome shotgun (WGS) entry which is preliminary data.</text>
</comment>
<keyword evidence="1" id="KW-0677">Repeat</keyword>
<feature type="compositionally biased region" description="Basic and acidic residues" evidence="3">
    <location>
        <begin position="111"/>
        <end position="122"/>
    </location>
</feature>
<dbReference type="InterPro" id="IPR011990">
    <property type="entry name" value="TPR-like_helical_dom_sf"/>
</dbReference>
<gene>
    <name evidence="5" type="ORF">EG68_10911</name>
</gene>
<proteinExistence type="predicted"/>
<dbReference type="GO" id="GO:0005654">
    <property type="term" value="C:nucleoplasm"/>
    <property type="evidence" value="ECO:0007669"/>
    <property type="project" value="TreeGrafter"/>
</dbReference>
<dbReference type="InterPro" id="IPR019544">
    <property type="entry name" value="Tetratricopeptide_SHNi-TPR_dom"/>
</dbReference>
<evidence type="ECO:0000313" key="5">
    <source>
        <dbReference type="EMBL" id="KAF7234858.1"/>
    </source>
</evidence>
<evidence type="ECO:0000256" key="2">
    <source>
        <dbReference type="ARBA" id="ARBA00022803"/>
    </source>
</evidence>
<feature type="compositionally biased region" description="Acidic residues" evidence="3">
    <location>
        <begin position="142"/>
        <end position="178"/>
    </location>
</feature>
<dbReference type="SUPFAM" id="SSF48452">
    <property type="entry name" value="TPR-like"/>
    <property type="match status" value="1"/>
</dbReference>
<feature type="domain" description="Tetratricopeptide SHNi-TPR" evidence="4">
    <location>
        <begin position="209"/>
        <end position="245"/>
    </location>
</feature>
<evidence type="ECO:0000256" key="1">
    <source>
        <dbReference type="ARBA" id="ARBA00022737"/>
    </source>
</evidence>
<dbReference type="PANTHER" id="PTHR15081:SF1">
    <property type="entry name" value="NUCLEAR AUTOANTIGENIC SPERM PROTEIN"/>
    <property type="match status" value="1"/>
</dbReference>
<dbReference type="GO" id="GO:0006335">
    <property type="term" value="P:DNA replication-dependent chromatin assembly"/>
    <property type="evidence" value="ECO:0007669"/>
    <property type="project" value="TreeGrafter"/>
</dbReference>
<keyword evidence="2" id="KW-0802">TPR repeat</keyword>
<dbReference type="GO" id="GO:0042393">
    <property type="term" value="F:histone binding"/>
    <property type="evidence" value="ECO:0007669"/>
    <property type="project" value="TreeGrafter"/>
</dbReference>
<feature type="compositionally biased region" description="Acidic residues" evidence="3">
    <location>
        <begin position="73"/>
        <end position="90"/>
    </location>
</feature>
<feature type="region of interest" description="Disordered" evidence="3">
    <location>
        <begin position="73"/>
        <end position="99"/>
    </location>
</feature>
<evidence type="ECO:0000259" key="4">
    <source>
        <dbReference type="Pfam" id="PF10516"/>
    </source>
</evidence>